<dbReference type="Proteomes" id="UP000076420">
    <property type="component" value="Unassembled WGS sequence"/>
</dbReference>
<dbReference type="EnsemblMetazoa" id="BGLB034322-RA">
    <property type="protein sequence ID" value="BGLB034322-PA"/>
    <property type="gene ID" value="BGLB034322"/>
</dbReference>
<accession>A0A2C9LRZ2</accession>
<protein>
    <submittedName>
        <fullName evidence="1">Uncharacterized protein</fullName>
    </submittedName>
</protein>
<dbReference type="AlphaFoldDB" id="A0A2C9LRZ2"/>
<sequence>TLPNKRCLKAVKDEECIDEYPTCASNSNIKVCTGLSISQGALPNMFGQCKVDVSTRSLLESWDEI</sequence>
<name>A0A2C9LRZ2_BIOGL</name>
<dbReference type="KEGG" id="bgt:106077692"/>
<reference evidence="1" key="1">
    <citation type="submission" date="2020-05" db="UniProtKB">
        <authorList>
            <consortium name="EnsemblMetazoa"/>
        </authorList>
    </citation>
    <scope>IDENTIFICATION</scope>
    <source>
        <strain evidence="1">BB02</strain>
    </source>
</reference>
<dbReference type="VEuPathDB" id="VectorBase:BGLB034322"/>
<dbReference type="VEuPathDB" id="VectorBase:BGLAX_030989"/>
<gene>
    <name evidence="1" type="primary">106077692</name>
</gene>
<evidence type="ECO:0000313" key="2">
    <source>
        <dbReference type="Proteomes" id="UP000076420"/>
    </source>
</evidence>
<evidence type="ECO:0000313" key="1">
    <source>
        <dbReference type="EnsemblMetazoa" id="BGLB034322-PA"/>
    </source>
</evidence>
<proteinExistence type="predicted"/>
<organism evidence="1 2">
    <name type="scientific">Biomphalaria glabrata</name>
    <name type="common">Bloodfluke planorb</name>
    <name type="synonym">Freshwater snail</name>
    <dbReference type="NCBI Taxonomy" id="6526"/>
    <lineage>
        <taxon>Eukaryota</taxon>
        <taxon>Metazoa</taxon>
        <taxon>Spiralia</taxon>
        <taxon>Lophotrochozoa</taxon>
        <taxon>Mollusca</taxon>
        <taxon>Gastropoda</taxon>
        <taxon>Heterobranchia</taxon>
        <taxon>Euthyneura</taxon>
        <taxon>Panpulmonata</taxon>
        <taxon>Hygrophila</taxon>
        <taxon>Lymnaeoidea</taxon>
        <taxon>Planorbidae</taxon>
        <taxon>Biomphalaria</taxon>
    </lineage>
</organism>